<protein>
    <submittedName>
        <fullName evidence="2">Nitroreductase family deazaflavin-dependent oxidoreductase</fullName>
    </submittedName>
</protein>
<evidence type="ECO:0000313" key="2">
    <source>
        <dbReference type="EMBL" id="MDS1271032.1"/>
    </source>
</evidence>
<proteinExistence type="predicted"/>
<comment type="caution">
    <text evidence="2">The sequence shown here is derived from an EMBL/GenBank/DDBJ whole genome shotgun (WGS) entry which is preliminary data.</text>
</comment>
<organism evidence="2 3">
    <name type="scientific">Lipingzhangella rawalii</name>
    <dbReference type="NCBI Taxonomy" id="2055835"/>
    <lineage>
        <taxon>Bacteria</taxon>
        <taxon>Bacillati</taxon>
        <taxon>Actinomycetota</taxon>
        <taxon>Actinomycetes</taxon>
        <taxon>Streptosporangiales</taxon>
        <taxon>Nocardiopsidaceae</taxon>
        <taxon>Lipingzhangella</taxon>
    </lineage>
</organism>
<dbReference type="SUPFAM" id="SSF50475">
    <property type="entry name" value="FMN-binding split barrel"/>
    <property type="match status" value="1"/>
</dbReference>
<dbReference type="InterPro" id="IPR004378">
    <property type="entry name" value="F420H2_quin_Rdtase"/>
</dbReference>
<keyword evidence="1" id="KW-0472">Membrane</keyword>
<dbReference type="InterPro" id="IPR012349">
    <property type="entry name" value="Split_barrel_FMN-bd"/>
</dbReference>
<accession>A0ABU2H6U6</accession>
<evidence type="ECO:0000313" key="3">
    <source>
        <dbReference type="Proteomes" id="UP001250214"/>
    </source>
</evidence>
<sequence length="168" mass="18370">MTFADPPRSPLRRAVYRAPVWIYRLGLGGVLGSRFVLLTHRGRATGQVRQVVLEVVGREDASGGYLVASGYGARSQWFQNIRAEPRVLFQVGWRRYRGSVHLLPPAESGAVLAAYARRHPAAADELMRALGHDCGSGAQDRDAAYRRIGADAERGVPVLALRPAQPVD</sequence>
<dbReference type="Pfam" id="PF04075">
    <property type="entry name" value="F420H2_quin_red"/>
    <property type="match status" value="1"/>
</dbReference>
<reference evidence="3" key="1">
    <citation type="submission" date="2023-07" db="EMBL/GenBank/DDBJ databases">
        <title>Novel species in the genus Lipingzhangella isolated from Sambhar Salt Lake.</title>
        <authorList>
            <person name="Jiya N."/>
            <person name="Kajale S."/>
            <person name="Sharma A."/>
        </authorList>
    </citation>
    <scope>NUCLEOTIDE SEQUENCE [LARGE SCALE GENOMIC DNA]</scope>
    <source>
        <strain evidence="3">LS1_29</strain>
    </source>
</reference>
<feature type="transmembrane region" description="Helical" evidence="1">
    <location>
        <begin position="20"/>
        <end position="39"/>
    </location>
</feature>
<evidence type="ECO:0000256" key="1">
    <source>
        <dbReference type="SAM" id="Phobius"/>
    </source>
</evidence>
<keyword evidence="1" id="KW-0812">Transmembrane</keyword>
<keyword evidence="3" id="KW-1185">Reference proteome</keyword>
<dbReference type="EMBL" id="JAVLVT010000005">
    <property type="protein sequence ID" value="MDS1271032.1"/>
    <property type="molecule type" value="Genomic_DNA"/>
</dbReference>
<dbReference type="Proteomes" id="UP001250214">
    <property type="component" value="Unassembled WGS sequence"/>
</dbReference>
<name>A0ABU2H6U6_9ACTN</name>
<keyword evidence="1" id="KW-1133">Transmembrane helix</keyword>
<dbReference type="Gene3D" id="2.30.110.10">
    <property type="entry name" value="Electron Transport, Fmn-binding Protein, Chain A"/>
    <property type="match status" value="1"/>
</dbReference>
<dbReference type="NCBIfam" id="TIGR00026">
    <property type="entry name" value="hi_GC_TIGR00026"/>
    <property type="match status" value="1"/>
</dbReference>
<gene>
    <name evidence="2" type="ORF">RIF23_12055</name>
</gene>